<protein>
    <submittedName>
        <fullName evidence="1">Uncharacterized protein</fullName>
    </submittedName>
</protein>
<name>A0A2N9EKK7_FAGSY</name>
<accession>A0A2N9EKK7</accession>
<evidence type="ECO:0000313" key="1">
    <source>
        <dbReference type="EMBL" id="SPC79407.1"/>
    </source>
</evidence>
<proteinExistence type="predicted"/>
<organism evidence="1">
    <name type="scientific">Fagus sylvatica</name>
    <name type="common">Beechnut</name>
    <dbReference type="NCBI Taxonomy" id="28930"/>
    <lineage>
        <taxon>Eukaryota</taxon>
        <taxon>Viridiplantae</taxon>
        <taxon>Streptophyta</taxon>
        <taxon>Embryophyta</taxon>
        <taxon>Tracheophyta</taxon>
        <taxon>Spermatophyta</taxon>
        <taxon>Magnoliopsida</taxon>
        <taxon>eudicotyledons</taxon>
        <taxon>Gunneridae</taxon>
        <taxon>Pentapetalae</taxon>
        <taxon>rosids</taxon>
        <taxon>fabids</taxon>
        <taxon>Fagales</taxon>
        <taxon>Fagaceae</taxon>
        <taxon>Fagus</taxon>
    </lineage>
</organism>
<dbReference type="AlphaFoldDB" id="A0A2N9EKK7"/>
<dbReference type="EMBL" id="OIVN01000386">
    <property type="protein sequence ID" value="SPC79407.1"/>
    <property type="molecule type" value="Genomic_DNA"/>
</dbReference>
<gene>
    <name evidence="1" type="ORF">FSB_LOCUS7289</name>
</gene>
<reference evidence="1" key="1">
    <citation type="submission" date="2018-02" db="EMBL/GenBank/DDBJ databases">
        <authorList>
            <person name="Cohen D.B."/>
            <person name="Kent A.D."/>
        </authorList>
    </citation>
    <scope>NUCLEOTIDE SEQUENCE</scope>
</reference>
<sequence length="70" mass="7536">MRGVKFVDLSRDLILVVDESGSEGNAGGFSTEDDVRFCHLNSFSLSISISPYISLYGGGRRRGGLVLPSQ</sequence>